<dbReference type="KEGG" id="vg:80399704"/>
<evidence type="ECO:0000313" key="1">
    <source>
        <dbReference type="EMBL" id="DAD50860.1"/>
    </source>
</evidence>
<sequence length="419" mass="47176">MRRRFHREVIPVLKWEAPGPYPTTEPPDVWNILHEWSQDLVYSSNNGYGSDQPYRSSTGDTGSDFLCYRRFYEEGSSLGSGIHGFANSQELPPAPVGRPFYMAPQFAYADQIRNTTFPLPLPTDRSEMNALASEAISKVAPNKPEADLATFLGELREGLPRGILLHQNGKERARVCNNAGDEYLNVEFGWKPLLRDVRSFASAVSDSERILSQYEAGAGKLIRRRYSFPTEFDISDPELVNPYAVPVPTVEPRHYEDGAMGALTKVTSTKVERWFSAAFLYSVPPRGTPQGYAARANKLLGTNLDPAMLWNLAPWSWALDWVGNLGTIAENLSLFSSDSLVMPWCYMMERKTTSVEYFFRSYSSKPYKSYSGQLHLWQKFTTVMKSRIKGTPYGFDVDWPDLSDRQLAILAALGISRAA</sequence>
<dbReference type="EMBL" id="BK013648">
    <property type="protein sequence ID" value="DAD50860.1"/>
    <property type="molecule type" value="Genomic_RNA"/>
</dbReference>
<accession>A0A8S5L091</accession>
<keyword evidence="2" id="KW-1185">Reference proteome</keyword>
<protein>
    <submittedName>
        <fullName evidence="1">Maturation protein</fullName>
    </submittedName>
</protein>
<evidence type="ECO:0000313" key="2">
    <source>
        <dbReference type="Proteomes" id="UP000680564"/>
    </source>
</evidence>
<reference evidence="1 2" key="1">
    <citation type="submission" date="2020-09" db="EMBL/GenBank/DDBJ databases">
        <title>Leviviricetes taxonomy.</title>
        <authorList>
            <person name="Stockdale S.R."/>
            <person name="Callanan J."/>
            <person name="Adriaenssens E.M."/>
            <person name="Kuhn J.H."/>
            <person name="Rumnieks J."/>
            <person name="Shkoporov A."/>
            <person name="Draper L.A."/>
            <person name="Ross P."/>
            <person name="Hill C."/>
        </authorList>
    </citation>
    <scope>NUCLEOTIDE SEQUENCE [LARGE SCALE GENOMIC DNA]</scope>
</reference>
<gene>
    <name evidence="1" type="primary">SRR5466728_4_1</name>
</gene>
<proteinExistence type="predicted"/>
<dbReference type="Proteomes" id="UP000680564">
    <property type="component" value="Segment"/>
</dbReference>
<name>A0A8S5L091_9VIRU</name>
<dbReference type="RefSeq" id="YP_010770394.1">
    <property type="nucleotide sequence ID" value="NC_074255.1"/>
</dbReference>
<organism evidence="1 2">
    <name type="scientific">ssRNA phage SRR5466728_4</name>
    <dbReference type="NCBI Taxonomy" id="2786442"/>
    <lineage>
        <taxon>Viruses</taxon>
        <taxon>Riboviria</taxon>
        <taxon>Orthornavirae</taxon>
        <taxon>Lenarviricota</taxon>
        <taxon>Leviviricetes</taxon>
        <taxon>Timlovirales</taxon>
        <taxon>Steitzviridae</taxon>
        <taxon>Hodnevirus</taxon>
        <taxon>Hodnevirus limenecus</taxon>
    </lineage>
</organism>
<dbReference type="GeneID" id="80399704"/>